<evidence type="ECO:0000256" key="2">
    <source>
        <dbReference type="SAM" id="Phobius"/>
    </source>
</evidence>
<proteinExistence type="predicted"/>
<evidence type="ECO:0000259" key="3">
    <source>
        <dbReference type="Pfam" id="PF02518"/>
    </source>
</evidence>
<dbReference type="PANTHER" id="PTHR34220:SF9">
    <property type="entry name" value="SIGNAL TRANSDUCTION HISTIDINE KINASE INTERNAL REGION DOMAIN-CONTAINING PROTEIN"/>
    <property type="match status" value="1"/>
</dbReference>
<feature type="domain" description="Histidine kinase/HSP90-like ATPase" evidence="3">
    <location>
        <begin position="259"/>
        <end position="348"/>
    </location>
</feature>
<evidence type="ECO:0000259" key="4">
    <source>
        <dbReference type="Pfam" id="PF06580"/>
    </source>
</evidence>
<keyword evidence="2" id="KW-1133">Transmembrane helix</keyword>
<organism evidence="5 6">
    <name type="scientific">Candidatus Desulfatibia vada</name>
    <dbReference type="NCBI Taxonomy" id="2841696"/>
    <lineage>
        <taxon>Bacteria</taxon>
        <taxon>Pseudomonadati</taxon>
        <taxon>Thermodesulfobacteriota</taxon>
        <taxon>Desulfobacteria</taxon>
        <taxon>Desulfobacterales</taxon>
        <taxon>Desulfobacterales incertae sedis</taxon>
        <taxon>Candidatus Desulfatibia</taxon>
    </lineage>
</organism>
<keyword evidence="2" id="KW-0812">Transmembrane</keyword>
<dbReference type="InterPro" id="IPR003594">
    <property type="entry name" value="HATPase_dom"/>
</dbReference>
<dbReference type="InterPro" id="IPR010559">
    <property type="entry name" value="Sig_transdc_His_kin_internal"/>
</dbReference>
<dbReference type="Pfam" id="PF06580">
    <property type="entry name" value="His_kinase"/>
    <property type="match status" value="1"/>
</dbReference>
<feature type="transmembrane region" description="Helical" evidence="2">
    <location>
        <begin position="112"/>
        <end position="132"/>
    </location>
</feature>
<protein>
    <submittedName>
        <fullName evidence="5">Histidine kinase</fullName>
    </submittedName>
</protein>
<feature type="transmembrane region" description="Helical" evidence="2">
    <location>
        <begin position="42"/>
        <end position="62"/>
    </location>
</feature>
<feature type="transmembrane region" description="Helical" evidence="2">
    <location>
        <begin position="74"/>
        <end position="100"/>
    </location>
</feature>
<gene>
    <name evidence="5" type="ORF">H8D96_06095</name>
</gene>
<accession>A0A8J6NSZ2</accession>
<dbReference type="GO" id="GO:0016020">
    <property type="term" value="C:membrane"/>
    <property type="evidence" value="ECO:0007669"/>
    <property type="project" value="InterPro"/>
</dbReference>
<dbReference type="AlphaFoldDB" id="A0A8J6NSZ2"/>
<dbReference type="GO" id="GO:0000155">
    <property type="term" value="F:phosphorelay sensor kinase activity"/>
    <property type="evidence" value="ECO:0007669"/>
    <property type="project" value="InterPro"/>
</dbReference>
<keyword evidence="1" id="KW-0175">Coiled coil</keyword>
<evidence type="ECO:0000313" key="5">
    <source>
        <dbReference type="EMBL" id="MBC8431473.1"/>
    </source>
</evidence>
<dbReference type="Gene3D" id="3.30.565.10">
    <property type="entry name" value="Histidine kinase-like ATPase, C-terminal domain"/>
    <property type="match status" value="1"/>
</dbReference>
<dbReference type="SUPFAM" id="SSF55874">
    <property type="entry name" value="ATPase domain of HSP90 chaperone/DNA topoisomerase II/histidine kinase"/>
    <property type="match status" value="1"/>
</dbReference>
<reference evidence="5 6" key="1">
    <citation type="submission" date="2020-08" db="EMBL/GenBank/DDBJ databases">
        <title>Bridging the membrane lipid divide: bacteria of the FCB group superphylum have the potential to synthesize archaeal ether lipids.</title>
        <authorList>
            <person name="Villanueva L."/>
            <person name="Von Meijenfeldt F.A.B."/>
            <person name="Westbye A.B."/>
            <person name="Yadav S."/>
            <person name="Hopmans E.C."/>
            <person name="Dutilh B.E."/>
            <person name="Sinninghe Damste J.S."/>
        </authorList>
    </citation>
    <scope>NUCLEOTIDE SEQUENCE [LARGE SCALE GENOMIC DNA]</scope>
    <source>
        <strain evidence="5">NIOZ-UU17</strain>
    </source>
</reference>
<dbReference type="Pfam" id="PF02518">
    <property type="entry name" value="HATPase_c"/>
    <property type="match status" value="1"/>
</dbReference>
<keyword evidence="5" id="KW-0808">Transferase</keyword>
<feature type="transmembrane region" description="Helical" evidence="2">
    <location>
        <begin position="17"/>
        <end position="36"/>
    </location>
</feature>
<dbReference type="EMBL" id="JACNIG010000145">
    <property type="protein sequence ID" value="MBC8431473.1"/>
    <property type="molecule type" value="Genomic_DNA"/>
</dbReference>
<comment type="caution">
    <text evidence="5">The sequence shown here is derived from an EMBL/GenBank/DDBJ whole genome shotgun (WGS) entry which is preliminary data.</text>
</comment>
<dbReference type="InterPro" id="IPR050640">
    <property type="entry name" value="Bact_2-comp_sensor_kinase"/>
</dbReference>
<feature type="domain" description="Signal transduction histidine kinase internal region" evidence="4">
    <location>
        <begin position="162"/>
        <end position="240"/>
    </location>
</feature>
<keyword evidence="5" id="KW-0418">Kinase</keyword>
<evidence type="ECO:0000313" key="6">
    <source>
        <dbReference type="Proteomes" id="UP000605201"/>
    </source>
</evidence>
<sequence length="352" mass="39929">MDMNTYKMTKKEITKKLAITAIFNTLFALVLFYLVLDKDKFSHLFIISQFIGLSICLFVTTAMHFGSRKGIKGLIAGIIFGLIAGILFGSFISWIFMYFTEGMGIDYFLKDVFIYTFAFGIVFGVPAIYFFSSRAKIEESEKQIQQEKIKRLTTEKESAITTLRLLQAQIESHFLFNTLSNVVSLLEIDTNKAKAMLIDINEYLRISLQRTRQEMIFLDQELELVKRYLDIYKIRMGKRLSYTINDRTDTGQIPFPPMIIQPLVENSIKYGLEPKEDGGTITIECTIEDGKLKIIIADTGKGLDQDANQAGIGINNVSTRLENIYGDKGSLVLRSNRPSGIKAIIEVPYESS</sequence>
<dbReference type="PANTHER" id="PTHR34220">
    <property type="entry name" value="SENSOR HISTIDINE KINASE YPDA"/>
    <property type="match status" value="1"/>
</dbReference>
<feature type="coiled-coil region" evidence="1">
    <location>
        <begin position="135"/>
        <end position="169"/>
    </location>
</feature>
<dbReference type="Proteomes" id="UP000605201">
    <property type="component" value="Unassembled WGS sequence"/>
</dbReference>
<keyword evidence="2" id="KW-0472">Membrane</keyword>
<name>A0A8J6NSZ2_9BACT</name>
<dbReference type="InterPro" id="IPR036890">
    <property type="entry name" value="HATPase_C_sf"/>
</dbReference>
<evidence type="ECO:0000256" key="1">
    <source>
        <dbReference type="SAM" id="Coils"/>
    </source>
</evidence>